<dbReference type="AlphaFoldDB" id="W6MIL4"/>
<evidence type="ECO:0000313" key="2">
    <source>
        <dbReference type="Proteomes" id="UP000019384"/>
    </source>
</evidence>
<keyword evidence="2" id="KW-1185">Reference proteome</keyword>
<dbReference type="Proteomes" id="UP000019384">
    <property type="component" value="Unassembled WGS sequence"/>
</dbReference>
<name>W6MIL4_9ASCO</name>
<proteinExistence type="predicted"/>
<gene>
    <name evidence="1" type="ORF">KUCA_T00002290001</name>
</gene>
<protein>
    <submittedName>
        <fullName evidence="1">Uncharacterized protein</fullName>
    </submittedName>
</protein>
<evidence type="ECO:0000313" key="1">
    <source>
        <dbReference type="EMBL" id="CDK26319.1"/>
    </source>
</evidence>
<organism evidence="1 2">
    <name type="scientific">Kuraishia capsulata CBS 1993</name>
    <dbReference type="NCBI Taxonomy" id="1382522"/>
    <lineage>
        <taxon>Eukaryota</taxon>
        <taxon>Fungi</taxon>
        <taxon>Dikarya</taxon>
        <taxon>Ascomycota</taxon>
        <taxon>Saccharomycotina</taxon>
        <taxon>Pichiomycetes</taxon>
        <taxon>Pichiales</taxon>
        <taxon>Pichiaceae</taxon>
        <taxon>Kuraishia</taxon>
    </lineage>
</organism>
<sequence length="115" mass="12921">MRFFHCMTLRPQGNSSKKCPGWVETKCKNSSIPVSGLPNTRGDAYRSNHIRASTKGHTFHTTVKFFSQIETPSTVRIWEQTGGCPYAFCGCAARHRRIGAHFSVLGIFNLGQIFR</sequence>
<dbReference type="EMBL" id="HG793127">
    <property type="protein sequence ID" value="CDK26319.1"/>
    <property type="molecule type" value="Genomic_DNA"/>
</dbReference>
<dbReference type="RefSeq" id="XP_022458325.1">
    <property type="nucleotide sequence ID" value="XM_022602528.1"/>
</dbReference>
<dbReference type="HOGENOM" id="CLU_2109397_0_0_1"/>
<reference evidence="1" key="1">
    <citation type="submission" date="2013-12" db="EMBL/GenBank/DDBJ databases">
        <authorList>
            <person name="Genoscope - CEA"/>
        </authorList>
    </citation>
    <scope>NUCLEOTIDE SEQUENCE</scope>
    <source>
        <strain evidence="1">CBS 1993</strain>
    </source>
</reference>
<dbReference type="GeneID" id="34519713"/>
<reference evidence="1" key="2">
    <citation type="submission" date="2014-02" db="EMBL/GenBank/DDBJ databases">
        <title>Complete DNA sequence of /Kuraishia capsulata/ illustrates novel genomic features among budding yeasts (/Saccharomycotina/).</title>
        <authorList>
            <person name="Morales L."/>
            <person name="Noel B."/>
            <person name="Porcel B."/>
            <person name="Marcet-Houben M."/>
            <person name="Hullo M-F."/>
            <person name="Sacerdot C."/>
            <person name="Tekaia F."/>
            <person name="Leh-Louis V."/>
            <person name="Despons L."/>
            <person name="Khanna V."/>
            <person name="Aury J-M."/>
            <person name="Barbe V."/>
            <person name="Couloux A."/>
            <person name="Labadie K."/>
            <person name="Pelletier E."/>
            <person name="Souciet J-L."/>
            <person name="Boekhout T."/>
            <person name="Gabaldon T."/>
            <person name="Wincker P."/>
            <person name="Dujon B."/>
        </authorList>
    </citation>
    <scope>NUCLEOTIDE SEQUENCE</scope>
    <source>
        <strain evidence="1">CBS 1993</strain>
    </source>
</reference>
<accession>W6MIL4</accession>